<feature type="signal peptide" evidence="5">
    <location>
        <begin position="1"/>
        <end position="28"/>
    </location>
</feature>
<dbReference type="InterPro" id="IPR037066">
    <property type="entry name" value="Plug_dom_sf"/>
</dbReference>
<feature type="domain" description="Outer membrane protein beta-barrel" evidence="7">
    <location>
        <begin position="411"/>
        <end position="813"/>
    </location>
</feature>
<dbReference type="SUPFAM" id="SSF49452">
    <property type="entry name" value="Starch-binding domain-like"/>
    <property type="match status" value="1"/>
</dbReference>
<organism evidence="8 9">
    <name type="scientific">Hymenobacter saemangeumensis</name>
    <dbReference type="NCBI Taxonomy" id="1084522"/>
    <lineage>
        <taxon>Bacteria</taxon>
        <taxon>Pseudomonadati</taxon>
        <taxon>Bacteroidota</taxon>
        <taxon>Cytophagia</taxon>
        <taxon>Cytophagales</taxon>
        <taxon>Hymenobacteraceae</taxon>
        <taxon>Hymenobacter</taxon>
    </lineage>
</organism>
<keyword evidence="5" id="KW-0732">Signal</keyword>
<evidence type="ECO:0000256" key="4">
    <source>
        <dbReference type="SAM" id="MobiDB-lite"/>
    </source>
</evidence>
<sequence length="838" mass="91929">MRLSFCLPAPRLSLTGGLFVLVSLPALAQGPGAVRGTLLDAANGQGVPFGNVVLYRAGADSSLVTGVQTLENGTFAIEKVALGRYTLKASVVGYAPLRRAISLTADAPAVQLGSLRLAAASTKLAEVTVQGERATVVDNLDKRVINVAKDLSSVGGTAVNVLQNVPSVTVDQGGQVSLRGTSNVTIYIDGKPTGAAGGGRSVNLDQIPASQIESVEVMTNPSAKYDAEGGGGIINIVLKKQRQDGLNGTATVNLGTRDKYNTSLSLNRRKGKLNLFGSYDFRQERFLQNNTTRQQSTVDRVSTPGGPTGRVAASTAIVGDLTQQNASHGVRLGADYSFNPQNTLTLAVQPRYNTNRIPEDLRTELTTRYGFRSAPGDSLVRTDILTGRNLTTTTFPSVDFTADFRRTWAEQKRRELTVGAVFSPVKGNQVLSQRQNEGQPLELIQQQDIAFRLNQGSAQADHVLPIGEKGRFDAGLKSTFRGTDGSFDFTRLQDGQLVRDASRSNAYLFKEYVQAGYLQYQNETARKLSFQAGLRVEATTLRGLLRTTGEEFNQDYVNFFPSATLTRELPQDQRLQLGFSRRVNRPDVSTMLPFANYSDPRNYRIGNVRLRPENINALELSHQKSWGGATLSTVFFYRLTQNQIQRYREIDPTASAAVGYVVTRTSFVNTDRNESFGLELSLNQPLTKWWRLSANGSVFRNNVSSISSTEADNSNFVGTARLNTTITPVKKLDVQLTANYRSANVAAQGRIEPIYFMEIAVRKEVLNDRGSISLRVSDVFDTQKFLVHAYGPGLETDFAFKRETRVAWLGFTYRFGQQEQRRRRPEQQQNGGGLDFGG</sequence>
<proteinExistence type="predicted"/>
<name>A0ABP8I285_9BACT</name>
<evidence type="ECO:0000313" key="9">
    <source>
        <dbReference type="Proteomes" id="UP001501153"/>
    </source>
</evidence>
<feature type="chain" id="PRO_5046689124" evidence="5">
    <location>
        <begin position="29"/>
        <end position="838"/>
    </location>
</feature>
<dbReference type="InterPro" id="IPR013784">
    <property type="entry name" value="Carb-bd-like_fold"/>
</dbReference>
<dbReference type="InterPro" id="IPR041700">
    <property type="entry name" value="OMP_b-brl_3"/>
</dbReference>
<evidence type="ECO:0000256" key="5">
    <source>
        <dbReference type="SAM" id="SignalP"/>
    </source>
</evidence>
<comment type="caution">
    <text evidence="8">The sequence shown here is derived from an EMBL/GenBank/DDBJ whole genome shotgun (WGS) entry which is preliminary data.</text>
</comment>
<dbReference type="Pfam" id="PF13620">
    <property type="entry name" value="CarboxypepD_reg"/>
    <property type="match status" value="1"/>
</dbReference>
<evidence type="ECO:0000259" key="7">
    <source>
        <dbReference type="Pfam" id="PF14905"/>
    </source>
</evidence>
<dbReference type="Proteomes" id="UP001501153">
    <property type="component" value="Unassembled WGS sequence"/>
</dbReference>
<feature type="region of interest" description="Disordered" evidence="4">
    <location>
        <begin position="819"/>
        <end position="838"/>
    </location>
</feature>
<protein>
    <submittedName>
        <fullName evidence="8">TonB-dependent receptor</fullName>
    </submittedName>
</protein>
<evidence type="ECO:0000259" key="6">
    <source>
        <dbReference type="Pfam" id="PF07715"/>
    </source>
</evidence>
<dbReference type="PANTHER" id="PTHR40980">
    <property type="entry name" value="PLUG DOMAIN-CONTAINING PROTEIN"/>
    <property type="match status" value="1"/>
</dbReference>
<dbReference type="EMBL" id="BAABGZ010000010">
    <property type="protein sequence ID" value="GAA4349717.1"/>
    <property type="molecule type" value="Genomic_DNA"/>
</dbReference>
<feature type="domain" description="TonB-dependent receptor plug" evidence="6">
    <location>
        <begin position="157"/>
        <end position="233"/>
    </location>
</feature>
<evidence type="ECO:0000256" key="3">
    <source>
        <dbReference type="ARBA" id="ARBA00023237"/>
    </source>
</evidence>
<comment type="subcellular location">
    <subcellularLocation>
        <location evidence="1">Cell outer membrane</location>
    </subcellularLocation>
</comment>
<dbReference type="SUPFAM" id="SSF56935">
    <property type="entry name" value="Porins"/>
    <property type="match status" value="1"/>
</dbReference>
<keyword evidence="3" id="KW-0998">Cell outer membrane</keyword>
<dbReference type="InterPro" id="IPR012910">
    <property type="entry name" value="Plug_dom"/>
</dbReference>
<dbReference type="PANTHER" id="PTHR40980:SF4">
    <property type="entry name" value="TONB-DEPENDENT RECEPTOR-LIKE BETA-BARREL DOMAIN-CONTAINING PROTEIN"/>
    <property type="match status" value="1"/>
</dbReference>
<evidence type="ECO:0000256" key="2">
    <source>
        <dbReference type="ARBA" id="ARBA00023136"/>
    </source>
</evidence>
<dbReference type="RefSeq" id="WP_345233801.1">
    <property type="nucleotide sequence ID" value="NZ_BAABGZ010000010.1"/>
</dbReference>
<keyword evidence="8" id="KW-0675">Receptor</keyword>
<keyword evidence="2" id="KW-0472">Membrane</keyword>
<dbReference type="Gene3D" id="2.60.40.1120">
    <property type="entry name" value="Carboxypeptidase-like, regulatory domain"/>
    <property type="match status" value="1"/>
</dbReference>
<reference evidence="9" key="1">
    <citation type="journal article" date="2019" name="Int. J. Syst. Evol. Microbiol.">
        <title>The Global Catalogue of Microorganisms (GCM) 10K type strain sequencing project: providing services to taxonomists for standard genome sequencing and annotation.</title>
        <authorList>
            <consortium name="The Broad Institute Genomics Platform"/>
            <consortium name="The Broad Institute Genome Sequencing Center for Infectious Disease"/>
            <person name="Wu L."/>
            <person name="Ma J."/>
        </authorList>
    </citation>
    <scope>NUCLEOTIDE SEQUENCE [LARGE SCALE GENOMIC DNA]</scope>
    <source>
        <strain evidence="9">JCM 17923</strain>
    </source>
</reference>
<keyword evidence="9" id="KW-1185">Reference proteome</keyword>
<dbReference type="Pfam" id="PF14905">
    <property type="entry name" value="OMP_b-brl_3"/>
    <property type="match status" value="1"/>
</dbReference>
<dbReference type="InterPro" id="IPR036942">
    <property type="entry name" value="Beta-barrel_TonB_sf"/>
</dbReference>
<accession>A0ABP8I285</accession>
<evidence type="ECO:0000313" key="8">
    <source>
        <dbReference type="EMBL" id="GAA4349717.1"/>
    </source>
</evidence>
<evidence type="ECO:0000256" key="1">
    <source>
        <dbReference type="ARBA" id="ARBA00004442"/>
    </source>
</evidence>
<dbReference type="Pfam" id="PF07715">
    <property type="entry name" value="Plug"/>
    <property type="match status" value="1"/>
</dbReference>
<dbReference type="Gene3D" id="2.170.130.10">
    <property type="entry name" value="TonB-dependent receptor, plug domain"/>
    <property type="match status" value="1"/>
</dbReference>
<dbReference type="Gene3D" id="2.40.170.20">
    <property type="entry name" value="TonB-dependent receptor, beta-barrel domain"/>
    <property type="match status" value="1"/>
</dbReference>
<gene>
    <name evidence="8" type="ORF">GCM10023185_06650</name>
</gene>